<evidence type="ECO:0000256" key="1">
    <source>
        <dbReference type="ARBA" id="ARBA00010617"/>
    </source>
</evidence>
<dbReference type="AlphaFoldDB" id="A0A395IVS7"/>
<comment type="caution">
    <text evidence="8">The sequence shown here is derived from an EMBL/GenBank/DDBJ whole genome shotgun (WGS) entry which is preliminary data.</text>
</comment>
<keyword evidence="2 5" id="KW-0479">Metal-binding</keyword>
<dbReference type="InterPro" id="IPR001128">
    <property type="entry name" value="Cyt_P450"/>
</dbReference>
<dbReference type="GO" id="GO:0005506">
    <property type="term" value="F:iron ion binding"/>
    <property type="evidence" value="ECO:0007669"/>
    <property type="project" value="InterPro"/>
</dbReference>
<comment type="cofactor">
    <cofactor evidence="5">
        <name>heme</name>
        <dbReference type="ChEBI" id="CHEBI:30413"/>
    </cofactor>
</comment>
<dbReference type="OrthoDB" id="2789670at2759"/>
<keyword evidence="7" id="KW-0732">Signal</keyword>
<evidence type="ECO:0000313" key="8">
    <source>
        <dbReference type="EMBL" id="RAL63964.1"/>
    </source>
</evidence>
<dbReference type="GO" id="GO:0016705">
    <property type="term" value="F:oxidoreductase activity, acting on paired donors, with incorporation or reduction of molecular oxygen"/>
    <property type="evidence" value="ECO:0007669"/>
    <property type="project" value="InterPro"/>
</dbReference>
<evidence type="ECO:0000256" key="2">
    <source>
        <dbReference type="ARBA" id="ARBA00022723"/>
    </source>
</evidence>
<keyword evidence="6" id="KW-0560">Oxidoreductase</keyword>
<dbReference type="PANTHER" id="PTHR24291">
    <property type="entry name" value="CYTOCHROME P450 FAMILY 4"/>
    <property type="match status" value="1"/>
</dbReference>
<dbReference type="Pfam" id="PF00067">
    <property type="entry name" value="p450"/>
    <property type="match status" value="1"/>
</dbReference>
<sequence>MFPNTFIVAQFLIAVLLCGCVVFKRPLTATCNSLLSKILNIYLSYRYPVKHVEFGHRIPGCDYEFPNGQGDGAKFLHGKENSELWESKYGSIYQIWSGHKPEIVLTQAVDIQAVFSDSDKHFKAVNNNSGYLLGQILGQCVGLISGQQWKRVRSIVEKPFHRSITPRYVPMIEQRTTSFFQELWDTRDLSRELIDPADDLKLLPFLIVAEVVYGKLAPDVESELRALAPIRESFFKHVISGGLTRFDWSAYLPTQANKDLAAFRERWVVFNEFACRRAKEQGINAPILDLFAAKETGELTENEMLHTLDEMLYANLDVTIGGVSWNLVFLASDISVQDELRAEYQAAQKEADENGLTLEKYLSSSTTLLAACVSEASRLRPLAAFSVPQSIPTRRVVGGYEFPAGTNFVIDSYALNIRNQFWGEDKATYRPKRFMERTSTQSRYNFWRFGFGPRQCMGKFVADTLIRNILVHLVRGYDLSLLKTEEWQRNADIWINHPDMKLSGFQMSVSQCNIQMFDPVQTEDDLCWS</sequence>
<dbReference type="Gene3D" id="1.10.630.10">
    <property type="entry name" value="Cytochrome P450"/>
    <property type="match status" value="1"/>
</dbReference>
<dbReference type="PROSITE" id="PS00086">
    <property type="entry name" value="CYTOCHROME_P450"/>
    <property type="match status" value="1"/>
</dbReference>
<accession>A0A395IVS7</accession>
<dbReference type="SUPFAM" id="SSF48264">
    <property type="entry name" value="Cytochrome P450"/>
    <property type="match status" value="1"/>
</dbReference>
<dbReference type="InterPro" id="IPR017972">
    <property type="entry name" value="Cyt_P450_CS"/>
</dbReference>
<keyword evidence="3 5" id="KW-0408">Iron</keyword>
<dbReference type="EMBL" id="QKRW01000016">
    <property type="protein sequence ID" value="RAL63964.1"/>
    <property type="molecule type" value="Genomic_DNA"/>
</dbReference>
<evidence type="ECO:0000256" key="4">
    <source>
        <dbReference type="ARBA" id="ARBA00023026"/>
    </source>
</evidence>
<evidence type="ECO:0000256" key="5">
    <source>
        <dbReference type="PIRSR" id="PIRSR602401-1"/>
    </source>
</evidence>
<dbReference type="GO" id="GO:0020037">
    <property type="term" value="F:heme binding"/>
    <property type="evidence" value="ECO:0007669"/>
    <property type="project" value="InterPro"/>
</dbReference>
<gene>
    <name evidence="8" type="ORF">DID88_003152</name>
</gene>
<evidence type="ECO:0008006" key="10">
    <source>
        <dbReference type="Google" id="ProtNLM"/>
    </source>
</evidence>
<dbReference type="Proteomes" id="UP000249056">
    <property type="component" value="Unassembled WGS sequence"/>
</dbReference>
<keyword evidence="5 6" id="KW-0349">Heme</keyword>
<comment type="similarity">
    <text evidence="1 6">Belongs to the cytochrome P450 family.</text>
</comment>
<dbReference type="PANTHER" id="PTHR24291:SF167">
    <property type="entry name" value="CYTOCHROME P450 MONOOXYGENASE GLIC"/>
    <property type="match status" value="1"/>
</dbReference>
<feature type="chain" id="PRO_5017435948" description="Cytochrome P450 monooxygenase" evidence="7">
    <location>
        <begin position="24"/>
        <end position="529"/>
    </location>
</feature>
<dbReference type="GO" id="GO:0004497">
    <property type="term" value="F:monooxygenase activity"/>
    <property type="evidence" value="ECO:0007669"/>
    <property type="project" value="UniProtKB-KW"/>
</dbReference>
<feature type="signal peptide" evidence="7">
    <location>
        <begin position="1"/>
        <end position="23"/>
    </location>
</feature>
<evidence type="ECO:0000256" key="6">
    <source>
        <dbReference type="RuleBase" id="RU000461"/>
    </source>
</evidence>
<dbReference type="InterPro" id="IPR002401">
    <property type="entry name" value="Cyt_P450_E_grp-I"/>
</dbReference>
<dbReference type="CDD" id="cd20615">
    <property type="entry name" value="CYP_GliC-like"/>
    <property type="match status" value="1"/>
</dbReference>
<reference evidence="8 9" key="1">
    <citation type="submission" date="2018-06" db="EMBL/GenBank/DDBJ databases">
        <title>Genome Sequence of the Brown Rot Fungal Pathogen Monilinia fructigena.</title>
        <authorList>
            <person name="Landi L."/>
            <person name="De Miccolis Angelini R.M."/>
            <person name="Pollastro S."/>
            <person name="Abate D."/>
            <person name="Faretra F."/>
            <person name="Romanazzi G."/>
        </authorList>
    </citation>
    <scope>NUCLEOTIDE SEQUENCE [LARGE SCALE GENOMIC DNA]</scope>
    <source>
        <strain evidence="8 9">Mfrg269</strain>
    </source>
</reference>
<dbReference type="InterPro" id="IPR050196">
    <property type="entry name" value="Cytochrome_P450_Monoox"/>
</dbReference>
<feature type="binding site" description="axial binding residue" evidence="5">
    <location>
        <position position="456"/>
    </location>
    <ligand>
        <name>heme</name>
        <dbReference type="ChEBI" id="CHEBI:30413"/>
    </ligand>
    <ligandPart>
        <name>Fe</name>
        <dbReference type="ChEBI" id="CHEBI:18248"/>
    </ligandPart>
</feature>
<name>A0A395IVS7_9HELO</name>
<protein>
    <recommendedName>
        <fullName evidence="10">Cytochrome P450 monooxygenase</fullName>
    </recommendedName>
</protein>
<dbReference type="InterPro" id="IPR036396">
    <property type="entry name" value="Cyt_P450_sf"/>
</dbReference>
<evidence type="ECO:0000256" key="3">
    <source>
        <dbReference type="ARBA" id="ARBA00023004"/>
    </source>
</evidence>
<keyword evidence="6" id="KW-0503">Monooxygenase</keyword>
<keyword evidence="4" id="KW-0843">Virulence</keyword>
<organism evidence="8 9">
    <name type="scientific">Monilinia fructigena</name>
    <dbReference type="NCBI Taxonomy" id="38457"/>
    <lineage>
        <taxon>Eukaryota</taxon>
        <taxon>Fungi</taxon>
        <taxon>Dikarya</taxon>
        <taxon>Ascomycota</taxon>
        <taxon>Pezizomycotina</taxon>
        <taxon>Leotiomycetes</taxon>
        <taxon>Helotiales</taxon>
        <taxon>Sclerotiniaceae</taxon>
        <taxon>Monilinia</taxon>
    </lineage>
</organism>
<evidence type="ECO:0000256" key="7">
    <source>
        <dbReference type="SAM" id="SignalP"/>
    </source>
</evidence>
<evidence type="ECO:0000313" key="9">
    <source>
        <dbReference type="Proteomes" id="UP000249056"/>
    </source>
</evidence>
<keyword evidence="9" id="KW-1185">Reference proteome</keyword>
<proteinExistence type="inferred from homology"/>
<dbReference type="PRINTS" id="PR00463">
    <property type="entry name" value="EP450I"/>
</dbReference>